<gene>
    <name evidence="1" type="ORF">D7M11_31755</name>
</gene>
<dbReference type="SUPFAM" id="SSF75005">
    <property type="entry name" value="Arabinanase/levansucrase/invertase"/>
    <property type="match status" value="1"/>
</dbReference>
<name>A0A3B0B0I8_9BACL</name>
<reference evidence="1 2" key="1">
    <citation type="journal article" date="2007" name="Int. J. Syst. Evol. Microbiol.">
        <title>Paenibacillus ginsengarvi sp. nov., isolated from soil from ginseng cultivation.</title>
        <authorList>
            <person name="Yoon M.H."/>
            <person name="Ten L.N."/>
            <person name="Im W.T."/>
        </authorList>
    </citation>
    <scope>NUCLEOTIDE SEQUENCE [LARGE SCALE GENOMIC DNA]</scope>
    <source>
        <strain evidence="1 2">KCTC 13059</strain>
    </source>
</reference>
<protein>
    <recommendedName>
        <fullName evidence="3">Glycosyl hydrolase family 32 N-terminal domain-containing protein</fullName>
    </recommendedName>
</protein>
<sequence length="511" mass="57350">MFQFKTIGVASKQPVLFAMDDYYFPLKSNVCHYLSKPEIIEQPVLTRSDRVDAPDSLAAHFYGTVLYDEGKYRMWYLGMSLGLNPDMPAQELELHRKKTNGSLGGIMSGPICYAESDNGIDWVKPNLGQLLYKGNRNNNGIDLPDAFVHSPTVIKDEDDPDPKRRYKMVYTHIYNTEFNGGFQTARVATSPDGIHWTAGARGPIPEFVEHASFYKYNGLYVLNGQCLCGFRRSEGGAATGRQGTAWISTDFDNWMKESADSFWLADPHDPTQRGTYFAYDQVHLGTAPIVYDNVAVGLYGLWHHQQNPFKETSCDFGLLISNDGLTFREPVKGHVYISSQESHATPVPGKELKTNLCQSNGIINVGDETRIYHGRWRNAWVPEGVTDDYSGEVGLAILPRDRWGAIGLNPNQKEGSLLSIPITFPERDFSLAINADGAEGIRVEFTDEHFRTIPEFSGENSGIVSKDGLDQIVEWPTNQLLKLAGKTVRMRLKLEKKDQVDPRVYAVYLVK</sequence>
<dbReference type="OrthoDB" id="177802at2"/>
<accession>A0A3B0B0I8</accession>
<keyword evidence="2" id="KW-1185">Reference proteome</keyword>
<dbReference type="AlphaFoldDB" id="A0A3B0B0I8"/>
<proteinExistence type="predicted"/>
<evidence type="ECO:0000313" key="1">
    <source>
        <dbReference type="EMBL" id="RKN66052.1"/>
    </source>
</evidence>
<organism evidence="1 2">
    <name type="scientific">Paenibacillus ginsengarvi</name>
    <dbReference type="NCBI Taxonomy" id="400777"/>
    <lineage>
        <taxon>Bacteria</taxon>
        <taxon>Bacillati</taxon>
        <taxon>Bacillota</taxon>
        <taxon>Bacilli</taxon>
        <taxon>Bacillales</taxon>
        <taxon>Paenibacillaceae</taxon>
        <taxon>Paenibacillus</taxon>
    </lineage>
</organism>
<dbReference type="Proteomes" id="UP000282311">
    <property type="component" value="Unassembled WGS sequence"/>
</dbReference>
<dbReference type="EMBL" id="RBAH01000035">
    <property type="protein sequence ID" value="RKN66052.1"/>
    <property type="molecule type" value="Genomic_DNA"/>
</dbReference>
<dbReference type="Gene3D" id="2.115.10.20">
    <property type="entry name" value="Glycosyl hydrolase domain, family 43"/>
    <property type="match status" value="1"/>
</dbReference>
<dbReference type="InterPro" id="IPR023296">
    <property type="entry name" value="Glyco_hydro_beta-prop_sf"/>
</dbReference>
<comment type="caution">
    <text evidence="1">The sequence shown here is derived from an EMBL/GenBank/DDBJ whole genome shotgun (WGS) entry which is preliminary data.</text>
</comment>
<dbReference type="RefSeq" id="WP_120751306.1">
    <property type="nucleotide sequence ID" value="NZ_RBAH01000035.1"/>
</dbReference>
<evidence type="ECO:0008006" key="3">
    <source>
        <dbReference type="Google" id="ProtNLM"/>
    </source>
</evidence>
<evidence type="ECO:0000313" key="2">
    <source>
        <dbReference type="Proteomes" id="UP000282311"/>
    </source>
</evidence>